<gene>
    <name evidence="3" type="ORF">IC230_25080</name>
</gene>
<keyword evidence="1" id="KW-1133">Transmembrane helix</keyword>
<organism evidence="3 4">
    <name type="scientific">Spirosoma validum</name>
    <dbReference type="NCBI Taxonomy" id="2771355"/>
    <lineage>
        <taxon>Bacteria</taxon>
        <taxon>Pseudomonadati</taxon>
        <taxon>Bacteroidota</taxon>
        <taxon>Cytophagia</taxon>
        <taxon>Cytophagales</taxon>
        <taxon>Cytophagaceae</taxon>
        <taxon>Spirosoma</taxon>
    </lineage>
</organism>
<evidence type="ECO:0000313" key="3">
    <source>
        <dbReference type="EMBL" id="MBD2756195.1"/>
    </source>
</evidence>
<dbReference type="AlphaFoldDB" id="A0A927B683"/>
<feature type="transmembrane region" description="Helical" evidence="1">
    <location>
        <begin position="87"/>
        <end position="105"/>
    </location>
</feature>
<feature type="transmembrane region" description="Helical" evidence="1">
    <location>
        <begin position="111"/>
        <end position="138"/>
    </location>
</feature>
<comment type="caution">
    <text evidence="3">The sequence shown here is derived from an EMBL/GenBank/DDBJ whole genome shotgun (WGS) entry which is preliminary data.</text>
</comment>
<dbReference type="RefSeq" id="WP_191041817.1">
    <property type="nucleotide sequence ID" value="NZ_JACXAA010000011.1"/>
</dbReference>
<evidence type="ECO:0000259" key="2">
    <source>
        <dbReference type="Pfam" id="PF14340"/>
    </source>
</evidence>
<keyword evidence="1" id="KW-0812">Transmembrane</keyword>
<proteinExistence type="predicted"/>
<dbReference type="EMBL" id="JACXAA010000011">
    <property type="protein sequence ID" value="MBD2756195.1"/>
    <property type="molecule type" value="Genomic_DNA"/>
</dbReference>
<dbReference type="Pfam" id="PF14340">
    <property type="entry name" value="DUF4395"/>
    <property type="match status" value="1"/>
</dbReference>
<dbReference type="InterPro" id="IPR025508">
    <property type="entry name" value="DUF4395"/>
</dbReference>
<evidence type="ECO:0000256" key="1">
    <source>
        <dbReference type="SAM" id="Phobius"/>
    </source>
</evidence>
<reference evidence="3" key="1">
    <citation type="submission" date="2020-09" db="EMBL/GenBank/DDBJ databases">
        <authorList>
            <person name="Kim M.K."/>
        </authorList>
    </citation>
    <scope>NUCLEOTIDE SEQUENCE</scope>
    <source>
        <strain evidence="3">BT704</strain>
    </source>
</reference>
<feature type="domain" description="DUF4395" evidence="2">
    <location>
        <begin position="14"/>
        <end position="140"/>
    </location>
</feature>
<feature type="transmembrane region" description="Helical" evidence="1">
    <location>
        <begin position="21"/>
        <end position="47"/>
    </location>
</feature>
<keyword evidence="1" id="KW-0472">Membrane</keyword>
<protein>
    <submittedName>
        <fullName evidence="3">DUF4395 domain-containing protein</fullName>
    </submittedName>
</protein>
<name>A0A927B683_9BACT</name>
<keyword evidence="4" id="KW-1185">Reference proteome</keyword>
<sequence length="146" mass="15947">MDSNLICPVDGVQINEVKVRLIAGFVLLTTLLFLLTGWLLLPILLLVDFSLRSFNLGKYSPFGNGADWLVKTVRLPYKATDQAPKRFAARIGLCFSLLILGLHLAHVSTLFPAAILAGFAALESLVGICAGCYVYTLYVRLFSRAA</sequence>
<evidence type="ECO:0000313" key="4">
    <source>
        <dbReference type="Proteomes" id="UP000653797"/>
    </source>
</evidence>
<dbReference type="Proteomes" id="UP000653797">
    <property type="component" value="Unassembled WGS sequence"/>
</dbReference>
<accession>A0A927B683</accession>